<dbReference type="InterPro" id="IPR036768">
    <property type="entry name" value="PolIII_chi_sf"/>
</dbReference>
<organism evidence="1 2">
    <name type="scientific">Melaminivora suipulveris</name>
    <dbReference type="NCBI Taxonomy" id="2109913"/>
    <lineage>
        <taxon>Bacteria</taxon>
        <taxon>Pseudomonadati</taxon>
        <taxon>Pseudomonadota</taxon>
        <taxon>Betaproteobacteria</taxon>
        <taxon>Burkholderiales</taxon>
        <taxon>Comamonadaceae</taxon>
        <taxon>Melaminivora</taxon>
    </lineage>
</organism>
<dbReference type="GO" id="GO:0003677">
    <property type="term" value="F:DNA binding"/>
    <property type="evidence" value="ECO:0007669"/>
    <property type="project" value="InterPro"/>
</dbReference>
<proteinExistence type="predicted"/>
<dbReference type="Pfam" id="PF04364">
    <property type="entry name" value="DNA_pol3_chi"/>
    <property type="match status" value="1"/>
</dbReference>
<dbReference type="PANTHER" id="PTHR38767">
    <property type="entry name" value="DNA POLYMERASE III SUBUNIT CHI"/>
    <property type="match status" value="1"/>
</dbReference>
<dbReference type="EMBL" id="CP027667">
    <property type="protein sequence ID" value="AVO47878.1"/>
    <property type="molecule type" value="Genomic_DNA"/>
</dbReference>
<dbReference type="InterPro" id="IPR007459">
    <property type="entry name" value="DNA_pol3_chi"/>
</dbReference>
<reference evidence="1 2" key="1">
    <citation type="submission" date="2018-03" db="EMBL/GenBank/DDBJ databases">
        <title>Genome sequencing of Melaminivora sp.</title>
        <authorList>
            <person name="Kim S.-J."/>
            <person name="Heo J."/>
            <person name="Ahn J.-H."/>
            <person name="Kwon S.-W."/>
        </authorList>
    </citation>
    <scope>NUCLEOTIDE SEQUENCE [LARGE SCALE GENOMIC DNA]</scope>
    <source>
        <strain evidence="1 2">SC2-9</strain>
    </source>
</reference>
<dbReference type="OrthoDB" id="5297568at2"/>
<protein>
    <submittedName>
        <fullName evidence="1">DNA polymerase III subunit chi</fullName>
    </submittedName>
</protein>
<dbReference type="RefSeq" id="WP_106682361.1">
    <property type="nucleotide sequence ID" value="NZ_CP027667.1"/>
</dbReference>
<dbReference type="SUPFAM" id="SSF102400">
    <property type="entry name" value="DNA polymerase III chi subunit"/>
    <property type="match status" value="1"/>
</dbReference>
<dbReference type="GO" id="GO:0032298">
    <property type="term" value="P:positive regulation of DNA-templated DNA replication initiation"/>
    <property type="evidence" value="ECO:0007669"/>
    <property type="project" value="TreeGrafter"/>
</dbReference>
<name>A0A2R3Q7W9_9BURK</name>
<dbReference type="Gene3D" id="3.40.50.10110">
    <property type="entry name" value="DNA polymerase III subunit chi"/>
    <property type="match status" value="1"/>
</dbReference>
<accession>A0A2R3Q7W9</accession>
<dbReference type="GO" id="GO:0006260">
    <property type="term" value="P:DNA replication"/>
    <property type="evidence" value="ECO:0007669"/>
    <property type="project" value="InterPro"/>
</dbReference>
<dbReference type="KEGG" id="mela:C6568_00350"/>
<evidence type="ECO:0000313" key="2">
    <source>
        <dbReference type="Proteomes" id="UP000237925"/>
    </source>
</evidence>
<keyword evidence="2" id="KW-1185">Reference proteome</keyword>
<dbReference type="PANTHER" id="PTHR38767:SF1">
    <property type="entry name" value="DNA POLYMERASE III SUBUNIT CHI"/>
    <property type="match status" value="1"/>
</dbReference>
<gene>
    <name evidence="1" type="ORF">C6568_00350</name>
</gene>
<sequence length="146" mass="16455">MTEVVFHFNVADKLTYARRLARQALRRETALAITAEPHDLLELDRTLWHMEPTDFVAHCHAEDAEPALLQASRITLSADPRLCAHRDRLLNLGPELPAGFDEFARVVELVSLTDEEDRARARRRWKAYAAAGHPISRHDAAAGGVR</sequence>
<dbReference type="Proteomes" id="UP000237925">
    <property type="component" value="Chromosome"/>
</dbReference>
<evidence type="ECO:0000313" key="1">
    <source>
        <dbReference type="EMBL" id="AVO47878.1"/>
    </source>
</evidence>
<dbReference type="GO" id="GO:0003887">
    <property type="term" value="F:DNA-directed DNA polymerase activity"/>
    <property type="evidence" value="ECO:0007669"/>
    <property type="project" value="InterPro"/>
</dbReference>
<dbReference type="AlphaFoldDB" id="A0A2R3Q7W9"/>